<sequence>MASRITHVADEESNIQNITLLVNEFGPAKALQSHQQNLAVLRYQDMSPNGDQHSRRHRPRGSRYRPGSKTPTRNAVAGVAEFCRVPGCQTRVAYKTPRGYREHLILRHNEPYISAVAAAKAVFSRDRHSRSEGSINDYVSGDESYTSPAGTNQPDTDNTMTMCGYGTTPMRDSIFSFDFDDGHGQVHDEFSLSAIRN</sequence>
<evidence type="ECO:0000313" key="2">
    <source>
        <dbReference type="EMBL" id="KAL1305426.1"/>
    </source>
</evidence>
<feature type="region of interest" description="Disordered" evidence="1">
    <location>
        <begin position="126"/>
        <end position="160"/>
    </location>
</feature>
<dbReference type="EMBL" id="JBFMKM010000007">
    <property type="protein sequence ID" value="KAL1305426.1"/>
    <property type="molecule type" value="Genomic_DNA"/>
</dbReference>
<evidence type="ECO:0000313" key="3">
    <source>
        <dbReference type="Proteomes" id="UP001562354"/>
    </source>
</evidence>
<dbReference type="Proteomes" id="UP001562354">
    <property type="component" value="Unassembled WGS sequence"/>
</dbReference>
<proteinExistence type="predicted"/>
<keyword evidence="3" id="KW-1185">Reference proteome</keyword>
<feature type="region of interest" description="Disordered" evidence="1">
    <location>
        <begin position="45"/>
        <end position="73"/>
    </location>
</feature>
<evidence type="ECO:0000256" key="1">
    <source>
        <dbReference type="SAM" id="MobiDB-lite"/>
    </source>
</evidence>
<accession>A0ABR3PH14</accession>
<feature type="compositionally biased region" description="Polar residues" evidence="1">
    <location>
        <begin position="143"/>
        <end position="160"/>
    </location>
</feature>
<reference evidence="2 3" key="1">
    <citation type="submission" date="2024-07" db="EMBL/GenBank/DDBJ databases">
        <title>Draft sequence of the Neodothiora populina.</title>
        <authorList>
            <person name="Drown D.D."/>
            <person name="Schuette U.S."/>
            <person name="Buechlein A.B."/>
            <person name="Rusch D.R."/>
            <person name="Winton L.W."/>
            <person name="Adams G.A."/>
        </authorList>
    </citation>
    <scope>NUCLEOTIDE SEQUENCE [LARGE SCALE GENOMIC DNA]</scope>
    <source>
        <strain evidence="2 3">CPC 39397</strain>
    </source>
</reference>
<dbReference type="GeneID" id="95976013"/>
<organism evidence="2 3">
    <name type="scientific">Neodothiora populina</name>
    <dbReference type="NCBI Taxonomy" id="2781224"/>
    <lineage>
        <taxon>Eukaryota</taxon>
        <taxon>Fungi</taxon>
        <taxon>Dikarya</taxon>
        <taxon>Ascomycota</taxon>
        <taxon>Pezizomycotina</taxon>
        <taxon>Dothideomycetes</taxon>
        <taxon>Dothideomycetidae</taxon>
        <taxon>Dothideales</taxon>
        <taxon>Dothioraceae</taxon>
        <taxon>Neodothiora</taxon>
    </lineage>
</organism>
<gene>
    <name evidence="2" type="ORF">AAFC00_002311</name>
</gene>
<comment type="caution">
    <text evidence="2">The sequence shown here is derived from an EMBL/GenBank/DDBJ whole genome shotgun (WGS) entry which is preliminary data.</text>
</comment>
<evidence type="ECO:0008006" key="4">
    <source>
        <dbReference type="Google" id="ProtNLM"/>
    </source>
</evidence>
<protein>
    <recommendedName>
        <fullName evidence="4">C2H2-type domain-containing protein</fullName>
    </recommendedName>
</protein>
<dbReference type="RefSeq" id="XP_069201699.1">
    <property type="nucleotide sequence ID" value="XM_069341614.1"/>
</dbReference>
<name>A0ABR3PH14_9PEZI</name>
<feature type="compositionally biased region" description="Basic residues" evidence="1">
    <location>
        <begin position="54"/>
        <end position="63"/>
    </location>
</feature>